<reference evidence="2 3" key="1">
    <citation type="submission" date="2024-05" db="EMBL/GenBank/DDBJ databases">
        <title>A draft genome resource for the thread blight pathogen Marasmius tenuissimus strain MS-2.</title>
        <authorList>
            <person name="Yulfo-Soto G.E."/>
            <person name="Baruah I.K."/>
            <person name="Amoako-Attah I."/>
            <person name="Bukari Y."/>
            <person name="Meinhardt L.W."/>
            <person name="Bailey B.A."/>
            <person name="Cohen S.P."/>
        </authorList>
    </citation>
    <scope>NUCLEOTIDE SEQUENCE [LARGE SCALE GENOMIC DNA]</scope>
    <source>
        <strain evidence="2 3">MS-2</strain>
    </source>
</reference>
<protein>
    <recommendedName>
        <fullName evidence="1">GST N-terminal domain-containing protein</fullName>
    </recommendedName>
</protein>
<gene>
    <name evidence="2" type="ORF">AAF712_015749</name>
</gene>
<evidence type="ECO:0000313" key="2">
    <source>
        <dbReference type="EMBL" id="KAL0057601.1"/>
    </source>
</evidence>
<dbReference type="Gene3D" id="3.40.30.10">
    <property type="entry name" value="Glutaredoxin"/>
    <property type="match status" value="1"/>
</dbReference>
<keyword evidence="3" id="KW-1185">Reference proteome</keyword>
<dbReference type="PROSITE" id="PS50404">
    <property type="entry name" value="GST_NTER"/>
    <property type="match status" value="1"/>
</dbReference>
<organism evidence="2 3">
    <name type="scientific">Marasmius tenuissimus</name>
    <dbReference type="NCBI Taxonomy" id="585030"/>
    <lineage>
        <taxon>Eukaryota</taxon>
        <taxon>Fungi</taxon>
        <taxon>Dikarya</taxon>
        <taxon>Basidiomycota</taxon>
        <taxon>Agaricomycotina</taxon>
        <taxon>Agaricomycetes</taxon>
        <taxon>Agaricomycetidae</taxon>
        <taxon>Agaricales</taxon>
        <taxon>Marasmiineae</taxon>
        <taxon>Marasmiaceae</taxon>
        <taxon>Marasmius</taxon>
    </lineage>
</organism>
<comment type="caution">
    <text evidence="2">The sequence shown here is derived from an EMBL/GenBank/DDBJ whole genome shotgun (WGS) entry which is preliminary data.</text>
</comment>
<dbReference type="Pfam" id="PF13409">
    <property type="entry name" value="GST_N_2"/>
    <property type="match status" value="1"/>
</dbReference>
<dbReference type="InterPro" id="IPR004045">
    <property type="entry name" value="Glutathione_S-Trfase_N"/>
</dbReference>
<dbReference type="SUPFAM" id="SSF52833">
    <property type="entry name" value="Thioredoxin-like"/>
    <property type="match status" value="1"/>
</dbReference>
<dbReference type="InterPro" id="IPR036249">
    <property type="entry name" value="Thioredoxin-like_sf"/>
</dbReference>
<dbReference type="EMBL" id="JBBXMP010000482">
    <property type="protein sequence ID" value="KAL0057601.1"/>
    <property type="molecule type" value="Genomic_DNA"/>
</dbReference>
<evidence type="ECO:0000313" key="3">
    <source>
        <dbReference type="Proteomes" id="UP001437256"/>
    </source>
</evidence>
<evidence type="ECO:0000259" key="1">
    <source>
        <dbReference type="PROSITE" id="PS50404"/>
    </source>
</evidence>
<sequence>MVRLTTRFALNYKKIPFKLVDLSFGSIESTAKSLGAPPTDTFPTTGLPKYTVPFLHDSDKNKAISDSFAIAEYLDVAYPDTPRLFAEKDGTTAVVKELTEAREEAIRMLTFPMLMPKIAELYPDELKAVFASRGVSLQDTTTEEEKRKL</sequence>
<feature type="domain" description="GST N-terminal" evidence="1">
    <location>
        <begin position="1"/>
        <end position="82"/>
    </location>
</feature>
<accession>A0ABR2Z9N3</accession>
<name>A0ABR2Z9N3_9AGAR</name>
<proteinExistence type="predicted"/>
<dbReference type="Proteomes" id="UP001437256">
    <property type="component" value="Unassembled WGS sequence"/>
</dbReference>